<keyword evidence="3" id="KW-1133">Transmembrane helix</keyword>
<reference evidence="7" key="1">
    <citation type="journal article" date="2020" name="PLoS Negl. Trop. Dis.">
        <title>High-quality nuclear genome for Sarcoptes scabiei-A critical resource for a neglected parasite.</title>
        <authorList>
            <person name="Korhonen P.K."/>
            <person name="Gasser R.B."/>
            <person name="Ma G."/>
            <person name="Wang T."/>
            <person name="Stroehlein A.J."/>
            <person name="Young N.D."/>
            <person name="Ang C.S."/>
            <person name="Fernando D.D."/>
            <person name="Lu H.C."/>
            <person name="Taylor S."/>
            <person name="Reynolds S.L."/>
            <person name="Mofiz E."/>
            <person name="Najaraj S.H."/>
            <person name="Gowda H."/>
            <person name="Madugundu A."/>
            <person name="Renuse S."/>
            <person name="Holt D."/>
            <person name="Pandey A."/>
            <person name="Papenfuss A.T."/>
            <person name="Fischer K."/>
        </authorList>
    </citation>
    <scope>NUCLEOTIDE SEQUENCE [LARGE SCALE GENOMIC DNA]</scope>
</reference>
<dbReference type="AlphaFoldDB" id="A0A834R2L6"/>
<name>A0A834R2L6_SARSC</name>
<keyword evidence="3" id="KW-0472">Membrane</keyword>
<dbReference type="PROSITE" id="PS50158">
    <property type="entry name" value="ZF_CCHC"/>
    <property type="match status" value="2"/>
</dbReference>
<dbReference type="Gene3D" id="4.10.60.10">
    <property type="entry name" value="Zinc finger, CCHC-type"/>
    <property type="match status" value="1"/>
</dbReference>
<feature type="transmembrane region" description="Helical" evidence="3">
    <location>
        <begin position="902"/>
        <end position="921"/>
    </location>
</feature>
<dbReference type="Pfam" id="PF00098">
    <property type="entry name" value="zf-CCHC"/>
    <property type="match status" value="2"/>
</dbReference>
<evidence type="ECO:0000313" key="7">
    <source>
        <dbReference type="Proteomes" id="UP000070412"/>
    </source>
</evidence>
<feature type="region of interest" description="Disordered" evidence="2">
    <location>
        <begin position="379"/>
        <end position="400"/>
    </location>
</feature>
<evidence type="ECO:0000256" key="2">
    <source>
        <dbReference type="SAM" id="MobiDB-lite"/>
    </source>
</evidence>
<dbReference type="InterPro" id="IPR021109">
    <property type="entry name" value="Peptidase_aspartic_dom_sf"/>
</dbReference>
<dbReference type="EMBL" id="WVUK01000064">
    <property type="protein sequence ID" value="KAF7489744.1"/>
    <property type="molecule type" value="Genomic_DNA"/>
</dbReference>
<evidence type="ECO:0000256" key="1">
    <source>
        <dbReference type="PROSITE-ProRule" id="PRU00047"/>
    </source>
</evidence>
<feature type="transmembrane region" description="Helical" evidence="3">
    <location>
        <begin position="858"/>
        <end position="881"/>
    </location>
</feature>
<dbReference type="GO" id="GO:0003676">
    <property type="term" value="F:nucleic acid binding"/>
    <property type="evidence" value="ECO:0007669"/>
    <property type="project" value="InterPro"/>
</dbReference>
<accession>A0A834R2L6</accession>
<dbReference type="GO" id="GO:0008270">
    <property type="term" value="F:zinc ion binding"/>
    <property type="evidence" value="ECO:0007669"/>
    <property type="project" value="UniProtKB-KW"/>
</dbReference>
<dbReference type="OrthoDB" id="97058at2759"/>
<feature type="domain" description="CCHC-type" evidence="4">
    <location>
        <begin position="311"/>
        <end position="325"/>
    </location>
</feature>
<feature type="region of interest" description="Disordered" evidence="2">
    <location>
        <begin position="276"/>
        <end position="305"/>
    </location>
</feature>
<keyword evidence="3" id="KW-0812">Transmembrane</keyword>
<reference evidence="5" key="2">
    <citation type="submission" date="2020-01" db="EMBL/GenBank/DDBJ databases">
        <authorList>
            <person name="Korhonen P.K.K."/>
            <person name="Guangxu M.G."/>
            <person name="Wang T.W."/>
            <person name="Stroehlein A.J.S."/>
            <person name="Young N.D."/>
            <person name="Ang C.-S.A."/>
            <person name="Fernando D.W.F."/>
            <person name="Lu H.L."/>
            <person name="Taylor S.T."/>
            <person name="Ehtesham M.E.M."/>
            <person name="Najaraj S.H.N."/>
            <person name="Harsha G.H.G."/>
            <person name="Madugundu A.M."/>
            <person name="Renuse S.R."/>
            <person name="Holt D.H."/>
            <person name="Pandey A.P."/>
            <person name="Papenfuss A.P."/>
            <person name="Gasser R.B.G."/>
            <person name="Fischer K.F."/>
        </authorList>
    </citation>
    <scope>NUCLEOTIDE SEQUENCE</scope>
    <source>
        <strain evidence="5">SSS_KF_BRIS2020</strain>
    </source>
</reference>
<reference evidence="6" key="3">
    <citation type="submission" date="2022-06" db="UniProtKB">
        <authorList>
            <consortium name="EnsemblMetazoa"/>
        </authorList>
    </citation>
    <scope>IDENTIFICATION</scope>
</reference>
<feature type="compositionally biased region" description="Basic and acidic residues" evidence="2">
    <location>
        <begin position="104"/>
        <end position="113"/>
    </location>
</feature>
<dbReference type="Proteomes" id="UP000070412">
    <property type="component" value="Unassembled WGS sequence"/>
</dbReference>
<feature type="compositionally biased region" description="Low complexity" evidence="2">
    <location>
        <begin position="285"/>
        <end position="302"/>
    </location>
</feature>
<dbReference type="SMART" id="SM00343">
    <property type="entry name" value="ZnF_C2HC"/>
    <property type="match status" value="2"/>
</dbReference>
<evidence type="ECO:0000259" key="4">
    <source>
        <dbReference type="PROSITE" id="PS50158"/>
    </source>
</evidence>
<feature type="region of interest" description="Disordered" evidence="2">
    <location>
        <begin position="104"/>
        <end position="134"/>
    </location>
</feature>
<keyword evidence="1" id="KW-0862">Zinc</keyword>
<evidence type="ECO:0000313" key="5">
    <source>
        <dbReference type="EMBL" id="KAF7489744.1"/>
    </source>
</evidence>
<dbReference type="Gene3D" id="2.40.70.10">
    <property type="entry name" value="Acid Proteases"/>
    <property type="match status" value="1"/>
</dbReference>
<evidence type="ECO:0000313" key="6">
    <source>
        <dbReference type="EnsemblMetazoa" id="KAF7489744.1"/>
    </source>
</evidence>
<proteinExistence type="predicted"/>
<protein>
    <recommendedName>
        <fullName evidence="4">CCHC-type domain-containing protein</fullName>
    </recommendedName>
</protein>
<dbReference type="SUPFAM" id="SSF50630">
    <property type="entry name" value="Acid proteases"/>
    <property type="match status" value="1"/>
</dbReference>
<keyword evidence="7" id="KW-1185">Reference proteome</keyword>
<feature type="domain" description="CCHC-type" evidence="4">
    <location>
        <begin position="348"/>
        <end position="363"/>
    </location>
</feature>
<organism evidence="5">
    <name type="scientific">Sarcoptes scabiei</name>
    <name type="common">Itch mite</name>
    <name type="synonym">Acarus scabiei</name>
    <dbReference type="NCBI Taxonomy" id="52283"/>
    <lineage>
        <taxon>Eukaryota</taxon>
        <taxon>Metazoa</taxon>
        <taxon>Ecdysozoa</taxon>
        <taxon>Arthropoda</taxon>
        <taxon>Chelicerata</taxon>
        <taxon>Arachnida</taxon>
        <taxon>Acari</taxon>
        <taxon>Acariformes</taxon>
        <taxon>Sarcoptiformes</taxon>
        <taxon>Astigmata</taxon>
        <taxon>Psoroptidia</taxon>
        <taxon>Sarcoptoidea</taxon>
        <taxon>Sarcoptidae</taxon>
        <taxon>Sarcoptinae</taxon>
        <taxon>Sarcoptes</taxon>
    </lineage>
</organism>
<dbReference type="InterPro" id="IPR001878">
    <property type="entry name" value="Znf_CCHC"/>
</dbReference>
<dbReference type="InterPro" id="IPR036875">
    <property type="entry name" value="Znf_CCHC_sf"/>
</dbReference>
<gene>
    <name evidence="5" type="ORF">SSS_1281</name>
</gene>
<dbReference type="EnsemblMetazoa" id="SSS_1281s_mrna">
    <property type="protein sequence ID" value="KAF7489744.1"/>
    <property type="gene ID" value="SSS_1281"/>
</dbReference>
<feature type="region of interest" description="Disordered" evidence="2">
    <location>
        <begin position="613"/>
        <end position="640"/>
    </location>
</feature>
<evidence type="ECO:0000256" key="3">
    <source>
        <dbReference type="SAM" id="Phobius"/>
    </source>
</evidence>
<keyword evidence="1" id="KW-0479">Metal-binding</keyword>
<dbReference type="CDD" id="cd00303">
    <property type="entry name" value="retropepsin_like"/>
    <property type="match status" value="1"/>
</dbReference>
<keyword evidence="1" id="KW-0863">Zinc-finger</keyword>
<dbReference type="SUPFAM" id="SSF57756">
    <property type="entry name" value="Retrovirus zinc finger-like domains"/>
    <property type="match status" value="2"/>
</dbReference>
<sequence length="952" mass="109342">MLTRSFLKKNKEKMSNDLEYFDEICDDMSSSLTGLDRDVTAAIVSAEEAKRRLKEIIDTSTEAVAELKRSSLSRADKRELMPEISLGTDELLRKLSMLNEKINKLKRQEDGKGNGEGSSSYNGSEGDSDYDPERFDSQLYANKVDEQTKAKLIGYSARNYGQAKERLMSFYLNENRLQREIIQRIDDFGDDLDMSNKDVMLKFVDVLNTVEIASDNARDSVTFKFHILEAIRTKLPNWMTTRMPDDETFISSLIKELCSQIEHIEIREMRARNLSNKNSNDKVNHPVPNNNVNQETNNNSANHGEKRRPICNYCKKVGHLAKDCRILARKNNNGNPTVNQPRPPREIKCFKCGENGHFREQCRATIAANVVETSNVNTQLTQREQCHPIEPKPSTSRDISQTLPYSSIPRSVGPQSFPSTSRCDDVQSCPSTSKIIENRPCQSKYIEVGTRIHCVQCELAEPFTYGTSAYVEGKKIDFLLDTGSKVNLMPLAVAERENLPISTMEQPFRCGAGGVHHSTFMYGDWNTRIGQITIMLRFFILPNYDRTILAETNIKLFRLVLEDDRVYQRSELCQPTIELPKSDVCVVKILCSQQQASSESKAIIDLKKKNHLKNLSNKPKPQLASKKESSPHRSFPNSDVKMNQKLSSDIVKVRKRNQFTPLQVSKVNLYSMMLIFSLATIMSEKISIHKNEPILWKQTPYHVVEHKNYNIIRLLLVSPCEILKQQNRTKTFIEMWDLERCDYDKPKAQIKYDEKYAYAYCLGSNLEFPYFNITCENSVYRIPRNTTFTINGSNTELSLKERIIEKIHQSYSSNSSKINHHLFQNQTNYDVELKELDKLLQGTEIPVYFAENHGNHTLWIILIIIIMAALVSVFIFFKFYSRSFKTETQLSSRDPRGYQTSLTFHIISLFNYQFLFVLSNYPPHVNLRATSLFTQVTGWSDLSIQTSRQSGA</sequence>